<keyword evidence="3" id="KW-1185">Reference proteome</keyword>
<sequence length="299" mass="33697">MADGGWIKLYRKLIDDPVWVLSTPEQKTILITLLLMANHRENKWEWQGQKFNVQPGQMITSTESIRQKSGKGISIKNVRTSLKRFENLGFLANESAKTGRLITIANWGKYQCSDEEVAKQPADDRQRGGKGVAPNKNDKNDKKEIPSSNTLESRFDELWKLYPKKQGKQSALKAYKKAVKDGTTDDQIKSGIQSYIQYLKKEQTDPQYIKQGSSFFNQHSWEDDWSGGGIIPEPQEPKPVDKAAAALREIQDEMAKYPDSPREEAAELAAKTITDNGHPTTAAKILAFLDKATKEGIKK</sequence>
<dbReference type="RefSeq" id="WP_331244474.1">
    <property type="nucleotide sequence ID" value="NZ_JAQSGJ010000062.1"/>
</dbReference>
<organism evidence="2 3">
    <name type="scientific">Schleiferilactobacillus harbinensis</name>
    <dbReference type="NCBI Taxonomy" id="304207"/>
    <lineage>
        <taxon>Bacteria</taxon>
        <taxon>Bacillati</taxon>
        <taxon>Bacillota</taxon>
        <taxon>Bacilli</taxon>
        <taxon>Lactobacillales</taxon>
        <taxon>Lactobacillaceae</taxon>
        <taxon>Schleiferilactobacillus</taxon>
    </lineage>
</organism>
<feature type="compositionally biased region" description="Basic and acidic residues" evidence="1">
    <location>
        <begin position="116"/>
        <end position="127"/>
    </location>
</feature>
<protein>
    <submittedName>
        <fullName evidence="2">Uncharacterized protein</fullName>
    </submittedName>
</protein>
<accession>A0ABU7T355</accession>
<reference evidence="2 3" key="1">
    <citation type="submission" date="2023-02" db="EMBL/GenBank/DDBJ databases">
        <title>The predominant lactic acid bacteria and yeasts involved in the spontaneous fermentation of millet during the production of the traditional porridge Hausa koko in Ghana.</title>
        <authorList>
            <person name="Atter A."/>
            <person name="Diaz M."/>
        </authorList>
    </citation>
    <scope>NUCLEOTIDE SEQUENCE [LARGE SCALE GENOMIC DNA]</scope>
    <source>
        <strain evidence="2 3">FI11640</strain>
    </source>
</reference>
<feature type="region of interest" description="Disordered" evidence="1">
    <location>
        <begin position="116"/>
        <end position="149"/>
    </location>
</feature>
<dbReference type="EMBL" id="JAQSGK010000062">
    <property type="protein sequence ID" value="MEE6717007.1"/>
    <property type="molecule type" value="Genomic_DNA"/>
</dbReference>
<evidence type="ECO:0000256" key="1">
    <source>
        <dbReference type="SAM" id="MobiDB-lite"/>
    </source>
</evidence>
<gene>
    <name evidence="2" type="ORF">PS435_14215</name>
</gene>
<dbReference type="Proteomes" id="UP001330016">
    <property type="component" value="Unassembled WGS sequence"/>
</dbReference>
<name>A0ABU7T355_9LACO</name>
<comment type="caution">
    <text evidence="2">The sequence shown here is derived from an EMBL/GenBank/DDBJ whole genome shotgun (WGS) entry which is preliminary data.</text>
</comment>
<evidence type="ECO:0000313" key="3">
    <source>
        <dbReference type="Proteomes" id="UP001330016"/>
    </source>
</evidence>
<evidence type="ECO:0000313" key="2">
    <source>
        <dbReference type="EMBL" id="MEE6717007.1"/>
    </source>
</evidence>
<feature type="compositionally biased region" description="Basic and acidic residues" evidence="1">
    <location>
        <begin position="136"/>
        <end position="145"/>
    </location>
</feature>
<proteinExistence type="predicted"/>